<accession>A0ABQ4XZ93</accession>
<comment type="caution">
    <text evidence="1">The sequence shown here is derived from an EMBL/GenBank/DDBJ whole genome shotgun (WGS) entry which is preliminary data.</text>
</comment>
<proteinExistence type="predicted"/>
<keyword evidence="2" id="KW-1185">Reference proteome</keyword>
<evidence type="ECO:0000313" key="1">
    <source>
        <dbReference type="EMBL" id="GJS70201.1"/>
    </source>
</evidence>
<name>A0ABQ4XZ93_9ASTR</name>
<protein>
    <submittedName>
        <fullName evidence="1">Uncharacterized protein</fullName>
    </submittedName>
</protein>
<evidence type="ECO:0000313" key="2">
    <source>
        <dbReference type="Proteomes" id="UP001151760"/>
    </source>
</evidence>
<dbReference type="Proteomes" id="UP001151760">
    <property type="component" value="Unassembled WGS sequence"/>
</dbReference>
<sequence>MSLLPSPPRQPWGAGGFKYGIEECIVLFIHQEKGALVLWLSTTRARMVVGLDPRVLQIVLQHQWNTHDGNIFFYYCPGVLGGNTYDGYTLTVP</sequence>
<dbReference type="EMBL" id="BQNB010009918">
    <property type="protein sequence ID" value="GJS70201.1"/>
    <property type="molecule type" value="Genomic_DNA"/>
</dbReference>
<gene>
    <name evidence="1" type="ORF">Tco_0703042</name>
</gene>
<reference evidence="1" key="2">
    <citation type="submission" date="2022-01" db="EMBL/GenBank/DDBJ databases">
        <authorList>
            <person name="Yamashiro T."/>
            <person name="Shiraishi A."/>
            <person name="Satake H."/>
            <person name="Nakayama K."/>
        </authorList>
    </citation>
    <scope>NUCLEOTIDE SEQUENCE</scope>
</reference>
<organism evidence="1 2">
    <name type="scientific">Tanacetum coccineum</name>
    <dbReference type="NCBI Taxonomy" id="301880"/>
    <lineage>
        <taxon>Eukaryota</taxon>
        <taxon>Viridiplantae</taxon>
        <taxon>Streptophyta</taxon>
        <taxon>Embryophyta</taxon>
        <taxon>Tracheophyta</taxon>
        <taxon>Spermatophyta</taxon>
        <taxon>Magnoliopsida</taxon>
        <taxon>eudicotyledons</taxon>
        <taxon>Gunneridae</taxon>
        <taxon>Pentapetalae</taxon>
        <taxon>asterids</taxon>
        <taxon>campanulids</taxon>
        <taxon>Asterales</taxon>
        <taxon>Asteraceae</taxon>
        <taxon>Asteroideae</taxon>
        <taxon>Anthemideae</taxon>
        <taxon>Anthemidinae</taxon>
        <taxon>Tanacetum</taxon>
    </lineage>
</organism>
<reference evidence="1" key="1">
    <citation type="journal article" date="2022" name="Int. J. Mol. Sci.">
        <title>Draft Genome of Tanacetum Coccineum: Genomic Comparison of Closely Related Tanacetum-Family Plants.</title>
        <authorList>
            <person name="Yamashiro T."/>
            <person name="Shiraishi A."/>
            <person name="Nakayama K."/>
            <person name="Satake H."/>
        </authorList>
    </citation>
    <scope>NUCLEOTIDE SEQUENCE</scope>
</reference>